<evidence type="ECO:0000313" key="2">
    <source>
        <dbReference type="EMBL" id="GAA0676472.1"/>
    </source>
</evidence>
<name>A0ABP3T2X8_9SPHN</name>
<sequence>MADHAPAHRPGAVGETPLILGYAGLLPQIAAVATCVFGGSSDIGPMFAFGYATLILSFLGGIWWGFAMRTGDGHAVSWGQGRIASLAVMPSLFSAGLILLSIGHVVAMHWALVLLGSAVITTLLVDRRLRDAGHAPEGWMALRIPLSVGLGGLTILAGVLCGITTTS</sequence>
<keyword evidence="3" id="KW-1185">Reference proteome</keyword>
<protein>
    <recommendedName>
        <fullName evidence="4">DUF3429 domain-containing protein</fullName>
    </recommendedName>
</protein>
<feature type="transmembrane region" description="Helical" evidence="1">
    <location>
        <begin position="108"/>
        <end position="125"/>
    </location>
</feature>
<keyword evidence="1" id="KW-0812">Transmembrane</keyword>
<keyword evidence="1" id="KW-0472">Membrane</keyword>
<dbReference type="Pfam" id="PF11911">
    <property type="entry name" value="DUF3429"/>
    <property type="match status" value="1"/>
</dbReference>
<feature type="transmembrane region" description="Helical" evidence="1">
    <location>
        <begin position="146"/>
        <end position="165"/>
    </location>
</feature>
<reference evidence="3" key="1">
    <citation type="journal article" date="2019" name="Int. J. Syst. Evol. Microbiol.">
        <title>The Global Catalogue of Microorganisms (GCM) 10K type strain sequencing project: providing services to taxonomists for standard genome sequencing and annotation.</title>
        <authorList>
            <consortium name="The Broad Institute Genomics Platform"/>
            <consortium name="The Broad Institute Genome Sequencing Center for Infectious Disease"/>
            <person name="Wu L."/>
            <person name="Ma J."/>
        </authorList>
    </citation>
    <scope>NUCLEOTIDE SEQUENCE [LARGE SCALE GENOMIC DNA]</scope>
    <source>
        <strain evidence="3">JCM 14603</strain>
    </source>
</reference>
<dbReference type="PANTHER" id="PTHR15887:SF1">
    <property type="entry name" value="TRANSMEMBRANE PROTEIN 69"/>
    <property type="match status" value="1"/>
</dbReference>
<accession>A0ABP3T2X8</accession>
<dbReference type="EMBL" id="BAAAES010000012">
    <property type="protein sequence ID" value="GAA0676472.1"/>
    <property type="molecule type" value="Genomic_DNA"/>
</dbReference>
<comment type="caution">
    <text evidence="2">The sequence shown here is derived from an EMBL/GenBank/DDBJ whole genome shotgun (WGS) entry which is preliminary data.</text>
</comment>
<evidence type="ECO:0000256" key="1">
    <source>
        <dbReference type="SAM" id="Phobius"/>
    </source>
</evidence>
<dbReference type="Proteomes" id="UP001500238">
    <property type="component" value="Unassembled WGS sequence"/>
</dbReference>
<dbReference type="RefSeq" id="WP_208404166.1">
    <property type="nucleotide sequence ID" value="NZ_BAAAES010000012.1"/>
</dbReference>
<keyword evidence="1" id="KW-1133">Transmembrane helix</keyword>
<feature type="transmembrane region" description="Helical" evidence="1">
    <location>
        <begin position="19"/>
        <end position="40"/>
    </location>
</feature>
<evidence type="ECO:0000313" key="3">
    <source>
        <dbReference type="Proteomes" id="UP001500238"/>
    </source>
</evidence>
<proteinExistence type="predicted"/>
<evidence type="ECO:0008006" key="4">
    <source>
        <dbReference type="Google" id="ProtNLM"/>
    </source>
</evidence>
<feature type="transmembrane region" description="Helical" evidence="1">
    <location>
        <begin position="83"/>
        <end position="102"/>
    </location>
</feature>
<organism evidence="2 3">
    <name type="scientific">Sphingomonas insulae</name>
    <dbReference type="NCBI Taxonomy" id="424800"/>
    <lineage>
        <taxon>Bacteria</taxon>
        <taxon>Pseudomonadati</taxon>
        <taxon>Pseudomonadota</taxon>
        <taxon>Alphaproteobacteria</taxon>
        <taxon>Sphingomonadales</taxon>
        <taxon>Sphingomonadaceae</taxon>
        <taxon>Sphingomonas</taxon>
    </lineage>
</organism>
<feature type="transmembrane region" description="Helical" evidence="1">
    <location>
        <begin position="46"/>
        <end position="67"/>
    </location>
</feature>
<dbReference type="PANTHER" id="PTHR15887">
    <property type="entry name" value="TRANSMEMBRANE PROTEIN 69"/>
    <property type="match status" value="1"/>
</dbReference>
<gene>
    <name evidence="2" type="ORF">GCM10009102_31170</name>
</gene>
<dbReference type="InterPro" id="IPR021836">
    <property type="entry name" value="DUF3429"/>
</dbReference>